<organism evidence="17 18">
    <name type="scientific">Aspergillus mulundensis</name>
    <dbReference type="NCBI Taxonomy" id="1810919"/>
    <lineage>
        <taxon>Eukaryota</taxon>
        <taxon>Fungi</taxon>
        <taxon>Dikarya</taxon>
        <taxon>Ascomycota</taxon>
        <taxon>Pezizomycotina</taxon>
        <taxon>Eurotiomycetes</taxon>
        <taxon>Eurotiomycetidae</taxon>
        <taxon>Eurotiales</taxon>
        <taxon>Aspergillaceae</taxon>
        <taxon>Aspergillus</taxon>
        <taxon>Aspergillus subgen. Nidulantes</taxon>
    </lineage>
</organism>
<dbReference type="EC" id="3.2.1.14" evidence="3"/>
<dbReference type="InterPro" id="IPR053214">
    <property type="entry name" value="LysM12-like"/>
</dbReference>
<dbReference type="Proteomes" id="UP000256690">
    <property type="component" value="Unassembled WGS sequence"/>
</dbReference>
<dbReference type="RefSeq" id="XP_026599269.1">
    <property type="nucleotide sequence ID" value="XM_026752207.1"/>
</dbReference>
<keyword evidence="18" id="KW-1185">Reference proteome</keyword>
<dbReference type="GO" id="GO:0008061">
    <property type="term" value="F:chitin binding"/>
    <property type="evidence" value="ECO:0007669"/>
    <property type="project" value="UniProtKB-UniRule"/>
</dbReference>
<dbReference type="GO" id="GO:0000272">
    <property type="term" value="P:polysaccharide catabolic process"/>
    <property type="evidence" value="ECO:0007669"/>
    <property type="project" value="UniProtKB-KW"/>
</dbReference>
<dbReference type="Pfam" id="PF00187">
    <property type="entry name" value="Chitin_bind_1"/>
    <property type="match status" value="1"/>
</dbReference>
<keyword evidence="7" id="KW-0843">Virulence</keyword>
<dbReference type="SUPFAM" id="SSF57016">
    <property type="entry name" value="Plant lectins/antimicrobial peptides"/>
    <property type="match status" value="1"/>
</dbReference>
<evidence type="ECO:0000256" key="14">
    <source>
        <dbReference type="SAM" id="SignalP"/>
    </source>
</evidence>
<evidence type="ECO:0000259" key="15">
    <source>
        <dbReference type="PROSITE" id="PS50941"/>
    </source>
</evidence>
<feature type="chain" id="PRO_5017729593" description="chitinase" evidence="14">
    <location>
        <begin position="25"/>
        <end position="1124"/>
    </location>
</feature>
<dbReference type="InterPro" id="IPR001002">
    <property type="entry name" value="Chitin-bd_1"/>
</dbReference>
<dbReference type="SUPFAM" id="SSF51445">
    <property type="entry name" value="(Trans)glycosidases"/>
    <property type="match status" value="1"/>
</dbReference>
<evidence type="ECO:0000256" key="2">
    <source>
        <dbReference type="ARBA" id="ARBA00008682"/>
    </source>
</evidence>
<dbReference type="GO" id="GO:0008843">
    <property type="term" value="F:endochitinase activity"/>
    <property type="evidence" value="ECO:0007669"/>
    <property type="project" value="UniProtKB-EC"/>
</dbReference>
<comment type="similarity">
    <text evidence="2">Belongs to the glycosyl hydrolase 18 family. Chitinase class V subfamily.</text>
</comment>
<proteinExistence type="inferred from homology"/>
<evidence type="ECO:0000256" key="10">
    <source>
        <dbReference type="ARBA" id="ARBA00023326"/>
    </source>
</evidence>
<accession>A0A3D8QN52</accession>
<dbReference type="EMBL" id="PVWQ01000015">
    <property type="protein sequence ID" value="RDW63080.1"/>
    <property type="molecule type" value="Genomic_DNA"/>
</dbReference>
<feature type="region of interest" description="Disordered" evidence="13">
    <location>
        <begin position="606"/>
        <end position="630"/>
    </location>
</feature>
<dbReference type="InterPro" id="IPR029070">
    <property type="entry name" value="Chitinase_insertion_sf"/>
</dbReference>
<feature type="region of interest" description="Disordered" evidence="13">
    <location>
        <begin position="769"/>
        <end position="791"/>
    </location>
</feature>
<keyword evidence="14" id="KW-0732">Signal</keyword>
<evidence type="ECO:0000256" key="1">
    <source>
        <dbReference type="ARBA" id="ARBA00000822"/>
    </source>
</evidence>
<evidence type="ECO:0000256" key="4">
    <source>
        <dbReference type="ARBA" id="ARBA00022669"/>
    </source>
</evidence>
<feature type="disulfide bond" evidence="11">
    <location>
        <begin position="83"/>
        <end position="97"/>
    </location>
</feature>
<dbReference type="PROSITE" id="PS00026">
    <property type="entry name" value="CHIT_BIND_I_1"/>
    <property type="match status" value="1"/>
</dbReference>
<name>A0A3D8QN52_9EURO</name>
<dbReference type="InterPro" id="IPR017853">
    <property type="entry name" value="GH"/>
</dbReference>
<dbReference type="InterPro" id="IPR029167">
    <property type="entry name" value="Mug117"/>
</dbReference>
<evidence type="ECO:0000256" key="5">
    <source>
        <dbReference type="ARBA" id="ARBA00022801"/>
    </source>
</evidence>
<keyword evidence="5 12" id="KW-0378">Hydrolase</keyword>
<dbReference type="InterPro" id="IPR001223">
    <property type="entry name" value="Glyco_hydro18_cat"/>
</dbReference>
<evidence type="ECO:0000256" key="6">
    <source>
        <dbReference type="ARBA" id="ARBA00023024"/>
    </source>
</evidence>
<evidence type="ECO:0000256" key="11">
    <source>
        <dbReference type="PROSITE-ProRule" id="PRU00261"/>
    </source>
</evidence>
<dbReference type="GO" id="GO:0006032">
    <property type="term" value="P:chitin catabolic process"/>
    <property type="evidence" value="ECO:0007669"/>
    <property type="project" value="UniProtKB-KW"/>
</dbReference>
<keyword evidence="11" id="KW-1015">Disulfide bond</keyword>
<evidence type="ECO:0000313" key="17">
    <source>
        <dbReference type="EMBL" id="RDW63080.1"/>
    </source>
</evidence>
<evidence type="ECO:0000256" key="9">
    <source>
        <dbReference type="ARBA" id="ARBA00023295"/>
    </source>
</evidence>
<dbReference type="PROSITE" id="PS51910">
    <property type="entry name" value="GH18_2"/>
    <property type="match status" value="1"/>
</dbReference>
<keyword evidence="10" id="KW-0624">Polysaccharide degradation</keyword>
<dbReference type="Gene3D" id="3.10.50.10">
    <property type="match status" value="1"/>
</dbReference>
<dbReference type="STRING" id="1810919.A0A3D8QN52"/>
<keyword evidence="6" id="KW-0146">Chitin degradation</keyword>
<dbReference type="InterPro" id="IPR036861">
    <property type="entry name" value="Endochitinase-like_sf"/>
</dbReference>
<evidence type="ECO:0000256" key="12">
    <source>
        <dbReference type="RuleBase" id="RU000489"/>
    </source>
</evidence>
<evidence type="ECO:0000259" key="16">
    <source>
        <dbReference type="PROSITE" id="PS51910"/>
    </source>
</evidence>
<dbReference type="InterPro" id="IPR001579">
    <property type="entry name" value="Glyco_hydro_18_chit_AS"/>
</dbReference>
<feature type="disulfide bond" evidence="11">
    <location>
        <begin position="101"/>
        <end position="105"/>
    </location>
</feature>
<dbReference type="GeneID" id="38120561"/>
<evidence type="ECO:0000256" key="7">
    <source>
        <dbReference type="ARBA" id="ARBA00023026"/>
    </source>
</evidence>
<dbReference type="AlphaFoldDB" id="A0A3D8QN52"/>
<evidence type="ECO:0000256" key="13">
    <source>
        <dbReference type="SAM" id="MobiDB-lite"/>
    </source>
</evidence>
<dbReference type="Gene3D" id="3.20.20.80">
    <property type="entry name" value="Glycosidases"/>
    <property type="match status" value="1"/>
</dbReference>
<feature type="domain" description="GH18" evidence="16">
    <location>
        <begin position="120"/>
        <end position="480"/>
    </location>
</feature>
<evidence type="ECO:0000256" key="8">
    <source>
        <dbReference type="ARBA" id="ARBA00023277"/>
    </source>
</evidence>
<dbReference type="SUPFAM" id="SSF54556">
    <property type="entry name" value="Chitinase insertion domain"/>
    <property type="match status" value="1"/>
</dbReference>
<sequence length="1124" mass="118222">MKVPSGPRFLLLLASLTRFQPVHAELGSCSEKEECDSGCCSSEGYCGFGPDFCGDNCISNCDAVAECGEYAETAGTECPLNVCCSQYGFCGTTEDFCGTGCQSGCDAVNQPSCSGSSSEAVYLGYYEGWNPDRPCDVVLPENINVAPWTHLYYSFAGIDSSDFTITTTNANDKEYMSKFTALKEKKATLKTYIAVGGWDVGGKVFSDMTRFPGTRSAFIESAVALMEEYGFDGIDIDWEYPAAEDRGGAARDTANLVTFLKELKEATGTKYGITCTLPSSYWYLKGFDLAGMQDYVDYFNFMSYDIHGTWDGNSEWTSSVINPHTNLTEISAGLDLLWRNGIEPSKVLLGLGFYGRSFTLADSTCSVPGCDFDTSSGDSGGARAGECTGTSGILSDYEIARIIEDYSVNAEYDETAGVNWMTWSGDQWVSYDDGRTLKQKADFANSLCLGGLFSWALDMGGPGSLKNPNSLTADSGMGGADSDGGSDGTGILYVGQEVLGDSPTVTAIAPVSVILPKSVLETPTTISLGGYPTSLEVAWSTTKTVTSGSITTVTSTLTRYIMATTIPLDPITTSLINYYNWNISDVVTASATALIPSIEIQPVTLTDDPNPLNESGVTHPPVTRTVSIPPWPWTTDGTEYPTITFTQGDPAGPTCTANCGHKCYSFCDGPCLSDCGSESSSSFIDPLDDDPPAVSKCAGPGCVNGKCAGSGLCIEKGCTGSDCSDRVCVGDDCIPTACTGADCEDGHCAGDDCQDHGCIGDDCGDSDDSDDDSDNDDDDDDNDNDDDSGSSDGTGHCFGLDCLSWGCIGLDCLRGSSSSGGGTDGSTPKPYICTGNNCRIVTCSGDGCDNGVCTGDGCTSEDTDCEAEEADSCTAYISSTLVTPVSTYSTTTVTSRCETITACSARATTSTSTLDEDGLEEGTISFIETDTDYANPSLSSRIESAMSSYYEALTSTTTTTTTKRRPRRRRYDCKGSIRCGTFADLHSFCDMAKAFLTESTVYGTTDEDENSGTCYTDGMNAGFGCGVFVEGDDCQMTGDEMAAAYDHTFQESGGGCEICGHALFADGCKVTINYVSGCQSSNGPLQGYVGNVSDSGSSVVGSSSSSSSVAVSTPVGVSTPLYRV</sequence>
<evidence type="ECO:0000313" key="18">
    <source>
        <dbReference type="Proteomes" id="UP000256690"/>
    </source>
</evidence>
<keyword evidence="9 12" id="KW-0326">Glycosidase</keyword>
<comment type="caution">
    <text evidence="11">Lacks conserved residue(s) required for the propagation of feature annotation.</text>
</comment>
<dbReference type="Pfam" id="PF15474">
    <property type="entry name" value="MU117"/>
    <property type="match status" value="1"/>
</dbReference>
<comment type="catalytic activity">
    <reaction evidence="1">
        <text>Random endo-hydrolysis of N-acetyl-beta-D-glucosaminide (1-&gt;4)-beta-linkages in chitin and chitodextrins.</text>
        <dbReference type="EC" id="3.2.1.14"/>
    </reaction>
</comment>
<dbReference type="OrthoDB" id="73875at2759"/>
<dbReference type="PANTHER" id="PTHR47700">
    <property type="entry name" value="V CHITINASE, PUTATIVE (AFU_ORTHOLOGUE AFUA_6G13720)-RELATED"/>
    <property type="match status" value="1"/>
</dbReference>
<dbReference type="PROSITE" id="PS50941">
    <property type="entry name" value="CHIT_BIND_I_2"/>
    <property type="match status" value="1"/>
</dbReference>
<dbReference type="SMART" id="SM00636">
    <property type="entry name" value="Glyco_18"/>
    <property type="match status" value="1"/>
</dbReference>
<keyword evidence="4 11" id="KW-0147">Chitin-binding</keyword>
<dbReference type="PROSITE" id="PS01095">
    <property type="entry name" value="GH18_1"/>
    <property type="match status" value="1"/>
</dbReference>
<comment type="caution">
    <text evidence="17">The sequence shown here is derived from an EMBL/GenBank/DDBJ whole genome shotgun (WGS) entry which is preliminary data.</text>
</comment>
<dbReference type="InterPro" id="IPR018371">
    <property type="entry name" value="Chitin-binding_1_CS"/>
</dbReference>
<reference evidence="17 18" key="1">
    <citation type="journal article" date="2018" name="IMA Fungus">
        <title>IMA Genome-F 9: Draft genome sequence of Annulohypoxylon stygium, Aspergillus mulundensis, Berkeleyomyces basicola (syn. Thielaviopsis basicola), Ceratocystis smalleyi, two Cercospora beticola strains, Coleophoma cylindrospora, Fusarium fracticaudum, Phialophora cf. hyalina, and Morchella septimelata.</title>
        <authorList>
            <person name="Wingfield B.D."/>
            <person name="Bills G.F."/>
            <person name="Dong Y."/>
            <person name="Huang W."/>
            <person name="Nel W.J."/>
            <person name="Swalarsk-Parry B.S."/>
            <person name="Vaghefi N."/>
            <person name="Wilken P.M."/>
            <person name="An Z."/>
            <person name="de Beer Z.W."/>
            <person name="De Vos L."/>
            <person name="Chen L."/>
            <person name="Duong T.A."/>
            <person name="Gao Y."/>
            <person name="Hammerbacher A."/>
            <person name="Kikkert J.R."/>
            <person name="Li Y."/>
            <person name="Li H."/>
            <person name="Li K."/>
            <person name="Li Q."/>
            <person name="Liu X."/>
            <person name="Ma X."/>
            <person name="Naidoo K."/>
            <person name="Pethybridge S.J."/>
            <person name="Sun J."/>
            <person name="Steenkamp E.T."/>
            <person name="van der Nest M.A."/>
            <person name="van Wyk S."/>
            <person name="Wingfield M.J."/>
            <person name="Xiong C."/>
            <person name="Yue Q."/>
            <person name="Zhang X."/>
        </authorList>
    </citation>
    <scope>NUCLEOTIDE SEQUENCE [LARGE SCALE GENOMIC DNA]</scope>
    <source>
        <strain evidence="17 18">DSM 5745</strain>
    </source>
</reference>
<feature type="disulfide bond" evidence="11">
    <location>
        <begin position="78"/>
        <end position="90"/>
    </location>
</feature>
<dbReference type="SMART" id="SM00270">
    <property type="entry name" value="ChtBD1"/>
    <property type="match status" value="2"/>
</dbReference>
<feature type="domain" description="Chitin-binding type-1" evidence="15">
    <location>
        <begin position="64"/>
        <end position="107"/>
    </location>
</feature>
<protein>
    <recommendedName>
        <fullName evidence="3">chitinase</fullName>
        <ecNumber evidence="3">3.2.1.14</ecNumber>
    </recommendedName>
</protein>
<feature type="signal peptide" evidence="14">
    <location>
        <begin position="1"/>
        <end position="24"/>
    </location>
</feature>
<dbReference type="InterPro" id="IPR011583">
    <property type="entry name" value="Chitinase_II/V-like_cat"/>
</dbReference>
<dbReference type="Gene3D" id="3.30.60.10">
    <property type="entry name" value="Endochitinase-like"/>
    <property type="match status" value="1"/>
</dbReference>
<dbReference type="PANTHER" id="PTHR47700:SF2">
    <property type="entry name" value="CHITINASE"/>
    <property type="match status" value="1"/>
</dbReference>
<feature type="compositionally biased region" description="Acidic residues" evidence="13">
    <location>
        <begin position="769"/>
        <end position="789"/>
    </location>
</feature>
<gene>
    <name evidence="17" type="ORF">DSM5745_10191</name>
</gene>
<evidence type="ECO:0000256" key="3">
    <source>
        <dbReference type="ARBA" id="ARBA00012729"/>
    </source>
</evidence>
<dbReference type="CDD" id="cd00035">
    <property type="entry name" value="ChtBD1"/>
    <property type="match status" value="1"/>
</dbReference>
<dbReference type="Pfam" id="PF00704">
    <property type="entry name" value="Glyco_hydro_18"/>
    <property type="match status" value="1"/>
</dbReference>
<keyword evidence="8" id="KW-0119">Carbohydrate metabolism</keyword>